<dbReference type="PIRSF" id="PIRSF006157">
    <property type="entry name" value="Doxgns_DODA"/>
    <property type="match status" value="1"/>
</dbReference>
<evidence type="ECO:0000313" key="7">
    <source>
        <dbReference type="EMBL" id="REF86226.1"/>
    </source>
</evidence>
<organism evidence="7 8">
    <name type="scientific">Methylovirgula ligni</name>
    <dbReference type="NCBI Taxonomy" id="569860"/>
    <lineage>
        <taxon>Bacteria</taxon>
        <taxon>Pseudomonadati</taxon>
        <taxon>Pseudomonadota</taxon>
        <taxon>Alphaproteobacteria</taxon>
        <taxon>Hyphomicrobiales</taxon>
        <taxon>Beijerinckiaceae</taxon>
        <taxon>Methylovirgula</taxon>
    </lineage>
</organism>
<dbReference type="OrthoDB" id="9790889at2"/>
<dbReference type="PANTHER" id="PTHR30096">
    <property type="entry name" value="4,5-DOPA DIOXYGENASE EXTRADIOL-LIKE PROTEIN"/>
    <property type="match status" value="1"/>
</dbReference>
<comment type="cofactor">
    <cofactor evidence="1">
        <name>Zn(2+)</name>
        <dbReference type="ChEBI" id="CHEBI:29105"/>
    </cofactor>
</comment>
<evidence type="ECO:0000256" key="3">
    <source>
        <dbReference type="ARBA" id="ARBA00022723"/>
    </source>
</evidence>
<dbReference type="InterPro" id="IPR004183">
    <property type="entry name" value="Xdiol_dOase_suB"/>
</dbReference>
<protein>
    <submittedName>
        <fullName evidence="7">Aromatic ring-opening dioxygenase catalytic subunit (LigB family)</fullName>
    </submittedName>
</protein>
<reference evidence="7 8" key="1">
    <citation type="submission" date="2018-08" db="EMBL/GenBank/DDBJ databases">
        <title>Genomic Encyclopedia of Type Strains, Phase IV (KMG-IV): sequencing the most valuable type-strain genomes for metagenomic binning, comparative biology and taxonomic classification.</title>
        <authorList>
            <person name="Goeker M."/>
        </authorList>
    </citation>
    <scope>NUCLEOTIDE SEQUENCE [LARGE SCALE GENOMIC DNA]</scope>
    <source>
        <strain evidence="7 8">BW863</strain>
    </source>
</reference>
<comment type="similarity">
    <text evidence="2">Belongs to the DODA-type extradiol aromatic ring-opening dioxygenase family.</text>
</comment>
<evidence type="ECO:0000256" key="4">
    <source>
        <dbReference type="ARBA" id="ARBA00022833"/>
    </source>
</evidence>
<sequence length="271" mass="29368">MTLSSTSSSAPWPALFVPHGGGPCFFMDDPQRLWTKMGAFLRDIPATLGRRPKAILVISAHWLEATPTVHAGAHPGLLFDYYNFPAETYRLTWPAPGAPALAARVGELLDAAGFQPASETERGWDHGVFVPFKMIWPDADVPVVQLSLQKNLDPATHLAIGRALAPLRHEDVLIVGSGMSYHNLRNFFSGRGNEEAAAFDTWLDETLSAPAAERTRRLIAWEAAPGAIASHPEAEHLLPLHVVAGAAGEEAARRTFHDNILGKAISAFQFG</sequence>
<dbReference type="GO" id="GO:0008198">
    <property type="term" value="F:ferrous iron binding"/>
    <property type="evidence" value="ECO:0007669"/>
    <property type="project" value="InterPro"/>
</dbReference>
<keyword evidence="4" id="KW-0862">Zinc</keyword>
<comment type="caution">
    <text evidence="7">The sequence shown here is derived from an EMBL/GenBank/DDBJ whole genome shotgun (WGS) entry which is preliminary data.</text>
</comment>
<keyword evidence="7" id="KW-0223">Dioxygenase</keyword>
<dbReference type="Proteomes" id="UP000256900">
    <property type="component" value="Unassembled WGS sequence"/>
</dbReference>
<keyword evidence="8" id="KW-1185">Reference proteome</keyword>
<dbReference type="CDD" id="cd07363">
    <property type="entry name" value="45_DOPA_Dioxygenase"/>
    <property type="match status" value="1"/>
</dbReference>
<accession>A0A3D9YUE1</accession>
<keyword evidence="5" id="KW-0560">Oxidoreductase</keyword>
<gene>
    <name evidence="7" type="ORF">DES32_2274</name>
</gene>
<evidence type="ECO:0000256" key="1">
    <source>
        <dbReference type="ARBA" id="ARBA00001947"/>
    </source>
</evidence>
<dbReference type="Pfam" id="PF02900">
    <property type="entry name" value="LigB"/>
    <property type="match status" value="1"/>
</dbReference>
<dbReference type="GO" id="GO:0008270">
    <property type="term" value="F:zinc ion binding"/>
    <property type="evidence" value="ECO:0007669"/>
    <property type="project" value="InterPro"/>
</dbReference>
<dbReference type="RefSeq" id="WP_115836785.1">
    <property type="nucleotide sequence ID" value="NZ_QUMO01000003.1"/>
</dbReference>
<name>A0A3D9YUE1_9HYPH</name>
<dbReference type="PANTHER" id="PTHR30096:SF0">
    <property type="entry name" value="4,5-DOPA DIOXYGENASE EXTRADIOL-LIKE PROTEIN"/>
    <property type="match status" value="1"/>
</dbReference>
<dbReference type="AlphaFoldDB" id="A0A3D9YUE1"/>
<feature type="domain" description="Extradiol ring-cleavage dioxygenase class III enzyme subunit B" evidence="6">
    <location>
        <begin position="30"/>
        <end position="257"/>
    </location>
</feature>
<evidence type="ECO:0000259" key="6">
    <source>
        <dbReference type="Pfam" id="PF02900"/>
    </source>
</evidence>
<evidence type="ECO:0000313" key="8">
    <source>
        <dbReference type="Proteomes" id="UP000256900"/>
    </source>
</evidence>
<evidence type="ECO:0000256" key="5">
    <source>
        <dbReference type="ARBA" id="ARBA00023002"/>
    </source>
</evidence>
<dbReference type="InterPro" id="IPR014436">
    <property type="entry name" value="Extradiol_dOase_DODA"/>
</dbReference>
<dbReference type="EMBL" id="QUMO01000003">
    <property type="protein sequence ID" value="REF86226.1"/>
    <property type="molecule type" value="Genomic_DNA"/>
</dbReference>
<dbReference type="GO" id="GO:0016702">
    <property type="term" value="F:oxidoreductase activity, acting on single donors with incorporation of molecular oxygen, incorporation of two atoms of oxygen"/>
    <property type="evidence" value="ECO:0007669"/>
    <property type="project" value="UniProtKB-ARBA"/>
</dbReference>
<dbReference type="Gene3D" id="3.40.830.10">
    <property type="entry name" value="LigB-like"/>
    <property type="match status" value="1"/>
</dbReference>
<evidence type="ECO:0000256" key="2">
    <source>
        <dbReference type="ARBA" id="ARBA00007581"/>
    </source>
</evidence>
<keyword evidence="3" id="KW-0479">Metal-binding</keyword>
<dbReference type="SUPFAM" id="SSF53213">
    <property type="entry name" value="LigB-like"/>
    <property type="match status" value="1"/>
</dbReference>
<proteinExistence type="inferred from homology"/>